<dbReference type="GO" id="GO:0005524">
    <property type="term" value="F:ATP binding"/>
    <property type="evidence" value="ECO:0007669"/>
    <property type="project" value="InterPro"/>
</dbReference>
<dbReference type="InterPro" id="IPR001650">
    <property type="entry name" value="Helicase_C-like"/>
</dbReference>
<keyword evidence="1 4" id="KW-0378">Hydrolase</keyword>
<feature type="domain" description="Helicase ATP-binding" evidence="2">
    <location>
        <begin position="86"/>
        <end position="237"/>
    </location>
</feature>
<keyword evidence="4" id="KW-0547">Nucleotide-binding</keyword>
<dbReference type="SMART" id="SM00487">
    <property type="entry name" value="DEXDc"/>
    <property type="match status" value="1"/>
</dbReference>
<dbReference type="InterPro" id="IPR049730">
    <property type="entry name" value="SNF2/RAD54-like_C"/>
</dbReference>
<gene>
    <name evidence="4" type="ORF">P9A14_14075</name>
</gene>
<evidence type="ECO:0000313" key="4">
    <source>
        <dbReference type="EMBL" id="WFP27259.1"/>
    </source>
</evidence>
<dbReference type="SUPFAM" id="SSF52540">
    <property type="entry name" value="P-loop containing nucleoside triphosphate hydrolases"/>
    <property type="match status" value="2"/>
</dbReference>
<accession>A0AAX3TE17</accession>
<evidence type="ECO:0000313" key="5">
    <source>
        <dbReference type="Proteomes" id="UP001213504"/>
    </source>
</evidence>
<dbReference type="InterPro" id="IPR000330">
    <property type="entry name" value="SNF2_N"/>
</dbReference>
<dbReference type="Gene3D" id="3.40.50.10810">
    <property type="entry name" value="Tandem AAA-ATPase domain"/>
    <property type="match status" value="1"/>
</dbReference>
<dbReference type="InterPro" id="IPR014001">
    <property type="entry name" value="Helicase_ATP-bd"/>
</dbReference>
<dbReference type="InterPro" id="IPR038718">
    <property type="entry name" value="SNF2-like_sf"/>
</dbReference>
<dbReference type="Gene3D" id="3.40.50.300">
    <property type="entry name" value="P-loop containing nucleotide triphosphate hydrolases"/>
    <property type="match status" value="1"/>
</dbReference>
<dbReference type="PANTHER" id="PTHR10799">
    <property type="entry name" value="SNF2/RAD54 HELICASE FAMILY"/>
    <property type="match status" value="1"/>
</dbReference>
<dbReference type="GO" id="GO:0004386">
    <property type="term" value="F:helicase activity"/>
    <property type="evidence" value="ECO:0007669"/>
    <property type="project" value="UniProtKB-KW"/>
</dbReference>
<dbReference type="CDD" id="cd18793">
    <property type="entry name" value="SF2_C_SNF"/>
    <property type="match status" value="1"/>
</dbReference>
<organism evidence="4 5">
    <name type="scientific">Gordonia hongkongensis</name>
    <dbReference type="NCBI Taxonomy" id="1701090"/>
    <lineage>
        <taxon>Bacteria</taxon>
        <taxon>Bacillati</taxon>
        <taxon>Actinomycetota</taxon>
        <taxon>Actinomycetes</taxon>
        <taxon>Mycobacteriales</taxon>
        <taxon>Gordoniaceae</taxon>
        <taxon>Gordonia</taxon>
    </lineage>
</organism>
<name>A0AAX3TE17_9ACTN</name>
<dbReference type="PROSITE" id="PS51192">
    <property type="entry name" value="HELICASE_ATP_BIND_1"/>
    <property type="match status" value="1"/>
</dbReference>
<dbReference type="Proteomes" id="UP001213504">
    <property type="component" value="Chromosome"/>
</dbReference>
<dbReference type="SMART" id="SM00490">
    <property type="entry name" value="HELICc"/>
    <property type="match status" value="1"/>
</dbReference>
<dbReference type="PROSITE" id="PS51194">
    <property type="entry name" value="HELICASE_CTER"/>
    <property type="match status" value="1"/>
</dbReference>
<reference evidence="4" key="1">
    <citation type="submission" date="2023-04" db="EMBL/GenBank/DDBJ databases">
        <title>Complete genome sequence of a phthalic acid esters degrading bacterial strain.</title>
        <authorList>
            <person name="Weng L."/>
            <person name="Jia Y."/>
            <person name="Ren L."/>
        </authorList>
    </citation>
    <scope>NUCLEOTIDE SEQUENCE</scope>
    <source>
        <strain evidence="4">RL-LY01</strain>
    </source>
</reference>
<dbReference type="EMBL" id="CP121270">
    <property type="protein sequence ID" value="WFP27259.1"/>
    <property type="molecule type" value="Genomic_DNA"/>
</dbReference>
<evidence type="ECO:0000256" key="1">
    <source>
        <dbReference type="ARBA" id="ARBA00022801"/>
    </source>
</evidence>
<keyword evidence="4" id="KW-0067">ATP-binding</keyword>
<feature type="domain" description="Helicase C-terminal" evidence="3">
    <location>
        <begin position="355"/>
        <end position="515"/>
    </location>
</feature>
<evidence type="ECO:0000259" key="2">
    <source>
        <dbReference type="PROSITE" id="PS51192"/>
    </source>
</evidence>
<proteinExistence type="predicted"/>
<evidence type="ECO:0000259" key="3">
    <source>
        <dbReference type="PROSITE" id="PS51194"/>
    </source>
</evidence>
<dbReference type="Pfam" id="PF00271">
    <property type="entry name" value="Helicase_C"/>
    <property type="match status" value="1"/>
</dbReference>
<dbReference type="InterPro" id="IPR027417">
    <property type="entry name" value="P-loop_NTPase"/>
</dbReference>
<keyword evidence="4" id="KW-0347">Helicase</keyword>
<protein>
    <submittedName>
        <fullName evidence="4">DEAD/DEAH box helicase</fullName>
        <ecNumber evidence="4">3.6.4.-</ecNumber>
    </submittedName>
</protein>
<dbReference type="Pfam" id="PF00176">
    <property type="entry name" value="SNF2-rel_dom"/>
    <property type="match status" value="1"/>
</dbReference>
<sequence length="531" mass="57869">MAACDAGDPSRVAESVEAWRRILAGDSATPLPLAAHAEIDPTGTAMTTADFARTALQECLAAEDILRDTLRARLRPYQIRGVAWLARTAEVTGGAVLADEMGLGKTVQAIGLLTLRAHEGPQLIVCPTSLVTNWSHEVARFAPDLKVYTGPLEHAPDGPGSITVISYGRLRLSIADLRRFDWATAVFDEAQALKNPRTQVSRAARTVDARTHVALTGTPIENSLDDLWAILRVVAPALFPHRAVFRRRFTKAVDDGDAGALRRLRVAVAPVMLARTKSRVASALPPKIANPVLVDLTDEQAQLYDAHLARLEDTGFGDGFERHGRILATLTRLKQICNHPGLVTGDTRVLAGRSGKLDVCTEILSDNLRTGAPTLVFTQYRETGELLVRHFAEQLAVEAPFFHGGFSASRRDELVAAFQSGDGPGLMVMSLKAGGVGLTLTRACDVIHFDRWWNPAVEAQASDRVHRIGQERPVTITTLTSATSLEEHIDRLHRRKSALGAHADDTSALTELTGLDDERLMDILRRHREAR</sequence>
<dbReference type="GO" id="GO:0016787">
    <property type="term" value="F:hydrolase activity"/>
    <property type="evidence" value="ECO:0007669"/>
    <property type="project" value="UniProtKB-KW"/>
</dbReference>
<dbReference type="AlphaFoldDB" id="A0AAX3TE17"/>
<dbReference type="EC" id="3.6.4.-" evidence="4"/>